<evidence type="ECO:0000256" key="2">
    <source>
        <dbReference type="ARBA" id="ARBA00004243"/>
    </source>
</evidence>
<evidence type="ECO:0000256" key="1">
    <source>
        <dbReference type="ARBA" id="ARBA00004007"/>
    </source>
</evidence>
<dbReference type="GO" id="GO:0005507">
    <property type="term" value="F:copper ion binding"/>
    <property type="evidence" value="ECO:0007669"/>
    <property type="project" value="InterPro"/>
</dbReference>
<comment type="subcellular location">
    <subcellularLocation>
        <location evidence="2">Mitochondrion inner membrane</location>
        <topology evidence="2">Single-pass membrane protein</topology>
        <orientation evidence="2">Intermembrane side</orientation>
    </subcellularLocation>
</comment>
<evidence type="ECO:0000256" key="8">
    <source>
        <dbReference type="SAM" id="Phobius"/>
    </source>
</evidence>
<evidence type="ECO:0000256" key="6">
    <source>
        <dbReference type="ARBA" id="ARBA00063165"/>
    </source>
</evidence>
<dbReference type="FunFam" id="2.60.370.10:FF:000001">
    <property type="entry name" value="COX11 cytochrome c oxidase assembly homolog"/>
    <property type="match status" value="1"/>
</dbReference>
<dbReference type="PANTHER" id="PTHR21320:SF3">
    <property type="entry name" value="CYTOCHROME C OXIDASE ASSEMBLY PROTEIN COX11, MITOCHONDRIAL-RELATED"/>
    <property type="match status" value="1"/>
</dbReference>
<organism evidence="9">
    <name type="scientific">Hydra vulgaris</name>
    <name type="common">Hydra</name>
    <name type="synonym">Hydra attenuata</name>
    <dbReference type="NCBI Taxonomy" id="6087"/>
    <lineage>
        <taxon>Eukaryota</taxon>
        <taxon>Metazoa</taxon>
        <taxon>Cnidaria</taxon>
        <taxon>Hydrozoa</taxon>
        <taxon>Hydroidolina</taxon>
        <taxon>Anthoathecata</taxon>
        <taxon>Aplanulata</taxon>
        <taxon>Hydridae</taxon>
        <taxon>Hydra</taxon>
    </lineage>
</organism>
<dbReference type="Pfam" id="PF04442">
    <property type="entry name" value="CtaG_Cox11"/>
    <property type="match status" value="1"/>
</dbReference>
<comment type="subunit">
    <text evidence="6">Interacts with CNNM4/ACDP4. Interacts with RANBP2.</text>
</comment>
<dbReference type="InterPro" id="IPR023471">
    <property type="entry name" value="CtaG/Cox11_dom_sf"/>
</dbReference>
<evidence type="ECO:0000256" key="3">
    <source>
        <dbReference type="ARBA" id="ARBA00022692"/>
    </source>
</evidence>
<dbReference type="EMBL" id="HAAD01000013">
    <property type="protein sequence ID" value="CDG66245.1"/>
    <property type="molecule type" value="mRNA"/>
</dbReference>
<keyword evidence="3 8" id="KW-0812">Transmembrane</keyword>
<dbReference type="NCBIfam" id="NF003465">
    <property type="entry name" value="PRK05089.1"/>
    <property type="match status" value="1"/>
</dbReference>
<evidence type="ECO:0000256" key="7">
    <source>
        <dbReference type="ARBA" id="ARBA00068998"/>
    </source>
</evidence>
<sequence>SLNLRIKMNKLFCMECRNSTKVYKSLFTYHPKRFLLSFNTFNENFKSGQKNQYGNFIKFHKAQGLLRNTFFFSVKRFFNSGGGKVSGKQTTLLYLSALVIITAGLSYAAVPLYRIYCQASGYGGSVKHADTGEQIENMKRVADRKLIIRFEASTGNQLQWSFKPQQKEVQLTPGETALAFYTAKNLSDRPIIGIATYNVVPFSAGQYFNKIQCFCFEEQQLNPREEVDMPVFFYIDPEIDEDPLMEKVKEIILSYTFFESTGNISLPSPHHTR</sequence>
<feature type="non-terminal residue" evidence="9">
    <location>
        <position position="1"/>
    </location>
</feature>
<dbReference type="InterPro" id="IPR007533">
    <property type="entry name" value="Cyt_c_oxidase_assmbl_CtaG"/>
</dbReference>
<dbReference type="GO" id="GO:0005743">
    <property type="term" value="C:mitochondrial inner membrane"/>
    <property type="evidence" value="ECO:0007669"/>
    <property type="project" value="UniProtKB-SubCell"/>
</dbReference>
<dbReference type="HAMAP" id="MF_00155">
    <property type="entry name" value="CtaG"/>
    <property type="match status" value="1"/>
</dbReference>
<dbReference type="SUPFAM" id="SSF110111">
    <property type="entry name" value="Ctag/Cox11"/>
    <property type="match status" value="1"/>
</dbReference>
<protein>
    <recommendedName>
        <fullName evidence="7">Cytochrome c oxidase assembly protein COX11, mitochondrial</fullName>
    </recommendedName>
</protein>
<name>T2M2W9_HYDVU</name>
<evidence type="ECO:0000256" key="5">
    <source>
        <dbReference type="ARBA" id="ARBA00023136"/>
    </source>
</evidence>
<accession>T2M2W9</accession>
<evidence type="ECO:0000256" key="4">
    <source>
        <dbReference type="ARBA" id="ARBA00022989"/>
    </source>
</evidence>
<dbReference type="PANTHER" id="PTHR21320">
    <property type="entry name" value="CYTOCHROME C OXIDASE ASSEMBLY PROTEIN COX11-RELATED"/>
    <property type="match status" value="1"/>
</dbReference>
<dbReference type="OrthoDB" id="1704689at2759"/>
<proteinExistence type="evidence at transcript level"/>
<dbReference type="AlphaFoldDB" id="T2M2W9"/>
<dbReference type="Gene3D" id="2.60.370.10">
    <property type="entry name" value="Ctag/Cox11"/>
    <property type="match status" value="1"/>
</dbReference>
<keyword evidence="4 8" id="KW-1133">Transmembrane helix</keyword>
<evidence type="ECO:0000313" key="9">
    <source>
        <dbReference type="EMBL" id="CDG66245.1"/>
    </source>
</evidence>
<gene>
    <name evidence="9" type="primary">COX11</name>
</gene>
<keyword evidence="5 8" id="KW-0472">Membrane</keyword>
<comment type="function">
    <text evidence="1">Exerts its effect at some terminal stage of cytochrome c oxidase synthesis, probably by being involved in the insertion of the copper B into subunit I.</text>
</comment>
<reference evidence="9" key="1">
    <citation type="journal article" date="2013" name="Genome Biol. Evol.">
        <title>Punctuated emergences of genetic and phenotypic innovations in eumetazoan, bilaterian, euteleostome, and hominidae ancestors.</title>
        <authorList>
            <person name="Wenger Y."/>
            <person name="Galliot B."/>
        </authorList>
    </citation>
    <scope>NUCLEOTIDE SEQUENCE</scope>
    <source>
        <tissue evidence="9">Whole animals</tissue>
    </source>
</reference>
<feature type="transmembrane region" description="Helical" evidence="8">
    <location>
        <begin position="92"/>
        <end position="110"/>
    </location>
</feature>